<dbReference type="PROSITE" id="PS00107">
    <property type="entry name" value="PROTEIN_KINASE_ATP"/>
    <property type="match status" value="1"/>
</dbReference>
<evidence type="ECO:0000313" key="10">
    <source>
        <dbReference type="EMBL" id="KAJ0203239.1"/>
    </source>
</evidence>
<evidence type="ECO:0000256" key="5">
    <source>
        <dbReference type="ARBA" id="ARBA00022777"/>
    </source>
</evidence>
<dbReference type="SMART" id="SM00220">
    <property type="entry name" value="S_TKc"/>
    <property type="match status" value="1"/>
</dbReference>
<evidence type="ECO:0000259" key="9">
    <source>
        <dbReference type="PROSITE" id="PS50011"/>
    </source>
</evidence>
<dbReference type="PROSITE" id="PS00108">
    <property type="entry name" value="PROTEIN_KINASE_ST"/>
    <property type="match status" value="1"/>
</dbReference>
<comment type="similarity">
    <text evidence="1">Belongs to the protein kinase superfamily. CMGC Ser/Thr protein kinase family. MAP kinase subfamily.</text>
</comment>
<dbReference type="InterPro" id="IPR017441">
    <property type="entry name" value="Protein_kinase_ATP_BS"/>
</dbReference>
<evidence type="ECO:0000256" key="1">
    <source>
        <dbReference type="ARBA" id="ARBA00008832"/>
    </source>
</evidence>
<evidence type="ECO:0000256" key="2">
    <source>
        <dbReference type="ARBA" id="ARBA00022527"/>
    </source>
</evidence>
<keyword evidence="6 7" id="KW-0067">ATP-binding</keyword>
<evidence type="ECO:0000256" key="3">
    <source>
        <dbReference type="ARBA" id="ARBA00022679"/>
    </source>
</evidence>
<sequence>MEQYQIMKEIGSGSYGVVWGALNEFTEEVVAIKQLKMKYNSVKECMNLTEVKALRQMDHPNIVKLKDIIKEHDSLYLVFEYMECSLYERMKCRKKPFSEDEIRNLCFQIFQGLAYMHNNGYFHRDLKPENLLVSKDVIKIADLGLAGETNQQPYTVNVGSRWYKAPEVLLGQRYDSSVDMWAMGVIMAELFTGRRLFPGKNDGDQMYKICSVIGSPTETIVNSNYQFPQLPGVQLSSLLPSASMEALNLIATLLSWSPSARPTAMKALDHPFFNTWCHVLPSFQASPFYGFETEDSSKNLTRLLPENPFCGSETEDSSEKLENPFCVAEIEDPSENLICLLPENPFYGSKTEDSSKNLIGQFPENPFCGYETEDSSKNLIRQLPENLFYGSETGGYSENLSPMFLEIHFMRGSKRTKSFTIGLESDAEHIDELAMAYMDKLEKNKRGIGKRQLQRIKGIKEAQSKRT</sequence>
<dbReference type="InterPro" id="IPR011009">
    <property type="entry name" value="Kinase-like_dom_sf"/>
</dbReference>
<dbReference type="FunFam" id="1.10.510.10:FF:000624">
    <property type="entry name" value="Mitogen-activated protein kinase"/>
    <property type="match status" value="1"/>
</dbReference>
<organism evidence="10 11">
    <name type="scientific">Lactuca sativa</name>
    <name type="common">Garden lettuce</name>
    <dbReference type="NCBI Taxonomy" id="4236"/>
    <lineage>
        <taxon>Eukaryota</taxon>
        <taxon>Viridiplantae</taxon>
        <taxon>Streptophyta</taxon>
        <taxon>Embryophyta</taxon>
        <taxon>Tracheophyta</taxon>
        <taxon>Spermatophyta</taxon>
        <taxon>Magnoliopsida</taxon>
        <taxon>eudicotyledons</taxon>
        <taxon>Gunneridae</taxon>
        <taxon>Pentapetalae</taxon>
        <taxon>asterids</taxon>
        <taxon>campanulids</taxon>
        <taxon>Asterales</taxon>
        <taxon>Asteraceae</taxon>
        <taxon>Cichorioideae</taxon>
        <taxon>Cichorieae</taxon>
        <taxon>Lactucinae</taxon>
        <taxon>Lactuca</taxon>
    </lineage>
</organism>
<accession>A0A9R1XAC6</accession>
<dbReference type="AlphaFoldDB" id="A0A9R1XAC6"/>
<dbReference type="Pfam" id="PF00069">
    <property type="entry name" value="Pkinase"/>
    <property type="match status" value="1"/>
</dbReference>
<evidence type="ECO:0000256" key="7">
    <source>
        <dbReference type="PROSITE-ProRule" id="PRU10141"/>
    </source>
</evidence>
<dbReference type="Gene3D" id="1.10.510.10">
    <property type="entry name" value="Transferase(Phosphotransferase) domain 1"/>
    <property type="match status" value="1"/>
</dbReference>
<reference evidence="10 11" key="1">
    <citation type="journal article" date="2017" name="Nat. Commun.">
        <title>Genome assembly with in vitro proximity ligation data and whole-genome triplication in lettuce.</title>
        <authorList>
            <person name="Reyes-Chin-Wo S."/>
            <person name="Wang Z."/>
            <person name="Yang X."/>
            <person name="Kozik A."/>
            <person name="Arikit S."/>
            <person name="Song C."/>
            <person name="Xia L."/>
            <person name="Froenicke L."/>
            <person name="Lavelle D.O."/>
            <person name="Truco M.J."/>
            <person name="Xia R."/>
            <person name="Zhu S."/>
            <person name="Xu C."/>
            <person name="Xu H."/>
            <person name="Xu X."/>
            <person name="Cox K."/>
            <person name="Korf I."/>
            <person name="Meyers B.C."/>
            <person name="Michelmore R.W."/>
        </authorList>
    </citation>
    <scope>NUCLEOTIDE SEQUENCE [LARGE SCALE GENOMIC DNA]</scope>
    <source>
        <strain evidence="11">cv. Salinas</strain>
        <tissue evidence="10">Seedlings</tissue>
    </source>
</reference>
<dbReference type="GO" id="GO:0035556">
    <property type="term" value="P:intracellular signal transduction"/>
    <property type="evidence" value="ECO:0000318"/>
    <property type="project" value="GO_Central"/>
</dbReference>
<dbReference type="Proteomes" id="UP000235145">
    <property type="component" value="Unassembled WGS sequence"/>
</dbReference>
<evidence type="ECO:0000256" key="4">
    <source>
        <dbReference type="ARBA" id="ARBA00022741"/>
    </source>
</evidence>
<keyword evidence="5" id="KW-0418">Kinase</keyword>
<proteinExistence type="inferred from homology"/>
<dbReference type="CDD" id="cd07830">
    <property type="entry name" value="STKc_MAK_like"/>
    <property type="match status" value="1"/>
</dbReference>
<dbReference type="GO" id="GO:0005634">
    <property type="term" value="C:nucleus"/>
    <property type="evidence" value="ECO:0000318"/>
    <property type="project" value="GO_Central"/>
</dbReference>
<dbReference type="PROSITE" id="PS50011">
    <property type="entry name" value="PROTEIN_KINASE_DOM"/>
    <property type="match status" value="1"/>
</dbReference>
<dbReference type="FunFam" id="3.30.200.20:FF:000545">
    <property type="entry name" value="CMGC family protein kinase"/>
    <property type="match status" value="1"/>
</dbReference>
<keyword evidence="2 8" id="KW-0723">Serine/threonine-protein kinase</keyword>
<evidence type="ECO:0000256" key="8">
    <source>
        <dbReference type="RuleBase" id="RU000304"/>
    </source>
</evidence>
<keyword evidence="4 7" id="KW-0547">Nucleotide-binding</keyword>
<dbReference type="InterPro" id="IPR000719">
    <property type="entry name" value="Prot_kinase_dom"/>
</dbReference>
<dbReference type="GO" id="GO:0005524">
    <property type="term" value="F:ATP binding"/>
    <property type="evidence" value="ECO:0007669"/>
    <property type="project" value="UniProtKB-UniRule"/>
</dbReference>
<dbReference type="InterPro" id="IPR050117">
    <property type="entry name" value="MAPK"/>
</dbReference>
<dbReference type="GO" id="GO:0004674">
    <property type="term" value="F:protein serine/threonine kinase activity"/>
    <property type="evidence" value="ECO:0000318"/>
    <property type="project" value="GO_Central"/>
</dbReference>
<comment type="caution">
    <text evidence="10">The sequence shown here is derived from an EMBL/GenBank/DDBJ whole genome shotgun (WGS) entry which is preliminary data.</text>
</comment>
<feature type="domain" description="Protein kinase" evidence="9">
    <location>
        <begin position="4"/>
        <end position="273"/>
    </location>
</feature>
<dbReference type="Gene3D" id="3.30.200.20">
    <property type="entry name" value="Phosphorylase Kinase, domain 1"/>
    <property type="match status" value="1"/>
</dbReference>
<dbReference type="InterPro" id="IPR008271">
    <property type="entry name" value="Ser/Thr_kinase_AS"/>
</dbReference>
<keyword evidence="11" id="KW-1185">Reference proteome</keyword>
<dbReference type="GO" id="GO:0005737">
    <property type="term" value="C:cytoplasm"/>
    <property type="evidence" value="ECO:0000318"/>
    <property type="project" value="GO_Central"/>
</dbReference>
<name>A0A9R1XAC6_LACSA</name>
<gene>
    <name evidence="10" type="ORF">LSAT_V11C500289100</name>
</gene>
<evidence type="ECO:0000313" key="11">
    <source>
        <dbReference type="Proteomes" id="UP000235145"/>
    </source>
</evidence>
<protein>
    <recommendedName>
        <fullName evidence="9">Protein kinase domain-containing protein</fullName>
    </recommendedName>
</protein>
<dbReference type="EMBL" id="NBSK02000005">
    <property type="protein sequence ID" value="KAJ0203239.1"/>
    <property type="molecule type" value="Genomic_DNA"/>
</dbReference>
<feature type="binding site" evidence="7">
    <location>
        <position position="33"/>
    </location>
    <ligand>
        <name>ATP</name>
        <dbReference type="ChEBI" id="CHEBI:30616"/>
    </ligand>
</feature>
<dbReference type="PANTHER" id="PTHR24055">
    <property type="entry name" value="MITOGEN-ACTIVATED PROTEIN KINASE"/>
    <property type="match status" value="1"/>
</dbReference>
<dbReference type="SUPFAM" id="SSF56112">
    <property type="entry name" value="Protein kinase-like (PK-like)"/>
    <property type="match status" value="1"/>
</dbReference>
<keyword evidence="3" id="KW-0808">Transferase</keyword>
<evidence type="ECO:0000256" key="6">
    <source>
        <dbReference type="ARBA" id="ARBA00022840"/>
    </source>
</evidence>